<evidence type="ECO:0000256" key="3">
    <source>
        <dbReference type="ARBA" id="ARBA00013182"/>
    </source>
</evidence>
<sequence length="413" mass="44514">MLSFGLTENVFELRVPYVKFGIGSVYELGYDLSRLKLKRTLIVTDEYISKKTDYVERAVSSFKQLGIEADVWDGVEPEPSDTSIQRGIDFAKEGRYDSFVAIGGGSSIDTAKLIDLYTTYPADLTDYFAQPIGKGIQIPGPIKFLAAVPTTSGTGSETTATAVVTFVAKKSKFGITHECLMPKIAVLDPLLTTSMPPGLTASTGVDALMHAVEAYLARPYTTRERPQSPLTRPAYQGSMLITDFLAEKAIQLIGEYLPKAYANGLNMEARSNMHLAAFIAGVAFGNAGVHLAHALALSLSTIAMEKGIKLPHGVAAGVFGPGLLKVLEPFYPERCSIVASYLGKGVRARAHEAMSEFIKALGLPGGLHELGITEREVDALVEGALMNKRLLSISPITPSKDVLKKIATESFQY</sequence>
<dbReference type="PANTHER" id="PTHR11496:SF83">
    <property type="entry name" value="HYDROXYACID-OXOACID TRANSHYDROGENASE, MITOCHONDRIAL"/>
    <property type="match status" value="1"/>
</dbReference>
<comment type="catalytic activity">
    <reaction evidence="6">
        <text>4-hydroxybutanoate + 2-oxoglutarate = (R)-2-hydroxyglutarate + succinate semialdehyde</text>
        <dbReference type="Rhea" id="RHEA:24734"/>
        <dbReference type="ChEBI" id="CHEBI:15801"/>
        <dbReference type="ChEBI" id="CHEBI:16724"/>
        <dbReference type="ChEBI" id="CHEBI:16810"/>
        <dbReference type="ChEBI" id="CHEBI:57706"/>
        <dbReference type="EC" id="1.1.99.24"/>
    </reaction>
</comment>
<gene>
    <name evidence="9" type="ORF">B9J98_06550</name>
</gene>
<dbReference type="GO" id="GO:0046872">
    <property type="term" value="F:metal ion binding"/>
    <property type="evidence" value="ECO:0007669"/>
    <property type="project" value="InterPro"/>
</dbReference>
<comment type="caution">
    <text evidence="9">The sequence shown here is derived from an EMBL/GenBank/DDBJ whole genome shotgun (WGS) entry which is preliminary data.</text>
</comment>
<name>A0A2R7Y1J4_9ARCH</name>
<evidence type="ECO:0000313" key="9">
    <source>
        <dbReference type="EMBL" id="PUA31415.1"/>
    </source>
</evidence>
<feature type="domain" description="Alcohol dehydrogenase iron-type/glycerol dehydrogenase GldA" evidence="7">
    <location>
        <begin position="18"/>
        <end position="189"/>
    </location>
</feature>
<dbReference type="Pfam" id="PF25137">
    <property type="entry name" value="ADH_Fe_C"/>
    <property type="match status" value="1"/>
</dbReference>
<dbReference type="EC" id="1.1.99.24" evidence="3"/>
<dbReference type="PROSITE" id="PS00913">
    <property type="entry name" value="ADH_IRON_1"/>
    <property type="match status" value="1"/>
</dbReference>
<feature type="domain" description="Fe-containing alcohol dehydrogenase-like C-terminal" evidence="8">
    <location>
        <begin position="241"/>
        <end position="408"/>
    </location>
</feature>
<evidence type="ECO:0000256" key="5">
    <source>
        <dbReference type="ARBA" id="ARBA00023002"/>
    </source>
</evidence>
<dbReference type="Pfam" id="PF00465">
    <property type="entry name" value="Fe-ADH"/>
    <property type="match status" value="1"/>
</dbReference>
<evidence type="ECO:0000313" key="10">
    <source>
        <dbReference type="Proteomes" id="UP000244066"/>
    </source>
</evidence>
<protein>
    <recommendedName>
        <fullName evidence="3">hydroxyacid-oxoacid transhydrogenase</fullName>
        <ecNumber evidence="3">1.1.99.24</ecNumber>
    </recommendedName>
</protein>
<dbReference type="GO" id="GO:0047988">
    <property type="term" value="F:hydroxyacid-oxoacid transhydrogenase activity"/>
    <property type="evidence" value="ECO:0007669"/>
    <property type="project" value="UniProtKB-EC"/>
</dbReference>
<dbReference type="CDD" id="cd08190">
    <property type="entry name" value="HOT"/>
    <property type="match status" value="1"/>
</dbReference>
<dbReference type="AlphaFoldDB" id="A0A2R7Y1J4"/>
<evidence type="ECO:0000256" key="4">
    <source>
        <dbReference type="ARBA" id="ARBA00022946"/>
    </source>
</evidence>
<dbReference type="GO" id="GO:0004022">
    <property type="term" value="F:alcohol dehydrogenase (NAD+) activity"/>
    <property type="evidence" value="ECO:0007669"/>
    <property type="project" value="InterPro"/>
</dbReference>
<dbReference type="PANTHER" id="PTHR11496">
    <property type="entry name" value="ALCOHOL DEHYDROGENASE"/>
    <property type="match status" value="1"/>
</dbReference>
<reference evidence="9 10" key="1">
    <citation type="submission" date="2017-04" db="EMBL/GenBank/DDBJ databases">
        <title>Draft Aigarchaeota genome from a New Zealand hot spring.</title>
        <authorList>
            <person name="Reysenbach A.-L."/>
            <person name="Donaho J.A."/>
            <person name="Gerhart J."/>
            <person name="Kelley J.F."/>
            <person name="Kouba K."/>
            <person name="Podar M."/>
            <person name="Stott M."/>
        </authorList>
    </citation>
    <scope>NUCLEOTIDE SEQUENCE [LARGE SCALE GENOMIC DNA]</scope>
    <source>
        <strain evidence="9">NZ13_MG1</strain>
    </source>
</reference>
<evidence type="ECO:0000259" key="8">
    <source>
        <dbReference type="Pfam" id="PF25137"/>
    </source>
</evidence>
<dbReference type="Gene3D" id="3.40.50.1970">
    <property type="match status" value="1"/>
</dbReference>
<dbReference type="Proteomes" id="UP000244066">
    <property type="component" value="Unassembled WGS sequence"/>
</dbReference>
<evidence type="ECO:0000256" key="6">
    <source>
        <dbReference type="ARBA" id="ARBA00049496"/>
    </source>
</evidence>
<evidence type="ECO:0000256" key="1">
    <source>
        <dbReference type="ARBA" id="ARBA00000813"/>
    </source>
</evidence>
<keyword evidence="4" id="KW-0809">Transit peptide</keyword>
<dbReference type="InterPro" id="IPR042157">
    <property type="entry name" value="HOT"/>
</dbReference>
<dbReference type="FunFam" id="3.40.50.1970:FF:000003">
    <property type="entry name" value="Alcohol dehydrogenase, iron-containing"/>
    <property type="match status" value="1"/>
</dbReference>
<dbReference type="InterPro" id="IPR039697">
    <property type="entry name" value="Alcohol_dehydrogenase_Fe"/>
</dbReference>
<dbReference type="InterPro" id="IPR018211">
    <property type="entry name" value="ADH_Fe_CS"/>
</dbReference>
<proteinExistence type="inferred from homology"/>
<organism evidence="9 10">
    <name type="scientific">Candidatus Terraquivivens tikiterensis</name>
    <dbReference type="NCBI Taxonomy" id="1980982"/>
    <lineage>
        <taxon>Archaea</taxon>
        <taxon>Nitrososphaerota</taxon>
        <taxon>Candidatus Wolframiiraptoraceae</taxon>
        <taxon>Candidatus Terraquivivens</taxon>
    </lineage>
</organism>
<dbReference type="SUPFAM" id="SSF56796">
    <property type="entry name" value="Dehydroquinate synthase-like"/>
    <property type="match status" value="1"/>
</dbReference>
<dbReference type="Gene3D" id="1.20.1090.10">
    <property type="entry name" value="Dehydroquinate synthase-like - alpha domain"/>
    <property type="match status" value="1"/>
</dbReference>
<evidence type="ECO:0000259" key="7">
    <source>
        <dbReference type="Pfam" id="PF00465"/>
    </source>
</evidence>
<evidence type="ECO:0000256" key="2">
    <source>
        <dbReference type="ARBA" id="ARBA00010005"/>
    </source>
</evidence>
<keyword evidence="5" id="KW-0560">Oxidoreductase</keyword>
<dbReference type="InterPro" id="IPR001670">
    <property type="entry name" value="ADH_Fe/GldA"/>
</dbReference>
<comment type="catalytic activity">
    <reaction evidence="1">
        <text>(S)-3-hydroxybutanoate + 2-oxoglutarate = (R)-2-hydroxyglutarate + acetoacetate</text>
        <dbReference type="Rhea" id="RHEA:23048"/>
        <dbReference type="ChEBI" id="CHEBI:11047"/>
        <dbReference type="ChEBI" id="CHEBI:13705"/>
        <dbReference type="ChEBI" id="CHEBI:15801"/>
        <dbReference type="ChEBI" id="CHEBI:16810"/>
        <dbReference type="EC" id="1.1.99.24"/>
    </reaction>
</comment>
<dbReference type="EMBL" id="NDWU01000018">
    <property type="protein sequence ID" value="PUA31415.1"/>
    <property type="molecule type" value="Genomic_DNA"/>
</dbReference>
<accession>A0A2R7Y1J4</accession>
<dbReference type="InterPro" id="IPR056798">
    <property type="entry name" value="ADH_Fe_C"/>
</dbReference>
<comment type="similarity">
    <text evidence="2">Belongs to the iron-containing alcohol dehydrogenase family. Hydroxyacid-oxoacid transhydrogenase subfamily.</text>
</comment>